<proteinExistence type="predicted"/>
<dbReference type="EMBL" id="JBHSMI010000002">
    <property type="protein sequence ID" value="MFC5401444.1"/>
    <property type="molecule type" value="Genomic_DNA"/>
</dbReference>
<dbReference type="SUPFAM" id="SSF52540">
    <property type="entry name" value="P-loop containing nucleoside triphosphate hydrolases"/>
    <property type="match status" value="1"/>
</dbReference>
<dbReference type="Gene3D" id="3.40.50.300">
    <property type="entry name" value="P-loop containing nucleotide triphosphate hydrolases"/>
    <property type="match status" value="1"/>
</dbReference>
<evidence type="ECO:0000313" key="1">
    <source>
        <dbReference type="EMBL" id="MFC5401444.1"/>
    </source>
</evidence>
<comment type="caution">
    <text evidence="1">The sequence shown here is derived from an EMBL/GenBank/DDBJ whole genome shotgun (WGS) entry which is preliminary data.</text>
</comment>
<dbReference type="RefSeq" id="WP_378128999.1">
    <property type="nucleotide sequence ID" value="NZ_JBHSMI010000002.1"/>
</dbReference>
<protein>
    <submittedName>
        <fullName evidence="1">Uncharacterized protein</fullName>
    </submittedName>
</protein>
<name>A0ABW0HKA9_9BACL</name>
<dbReference type="Proteomes" id="UP001596113">
    <property type="component" value="Unassembled WGS sequence"/>
</dbReference>
<gene>
    <name evidence="1" type="ORF">ACFPOF_01745</name>
</gene>
<dbReference type="InterPro" id="IPR027417">
    <property type="entry name" value="P-loop_NTPase"/>
</dbReference>
<evidence type="ECO:0000313" key="2">
    <source>
        <dbReference type="Proteomes" id="UP001596113"/>
    </source>
</evidence>
<organism evidence="1 2">
    <name type="scientific">Cohnella soli</name>
    <dbReference type="NCBI Taxonomy" id="425005"/>
    <lineage>
        <taxon>Bacteria</taxon>
        <taxon>Bacillati</taxon>
        <taxon>Bacillota</taxon>
        <taxon>Bacilli</taxon>
        <taxon>Bacillales</taxon>
        <taxon>Paenibacillaceae</taxon>
        <taxon>Cohnella</taxon>
    </lineage>
</organism>
<accession>A0ABW0HKA9</accession>
<reference evidence="2" key="1">
    <citation type="journal article" date="2019" name="Int. J. Syst. Evol. Microbiol.">
        <title>The Global Catalogue of Microorganisms (GCM) 10K type strain sequencing project: providing services to taxonomists for standard genome sequencing and annotation.</title>
        <authorList>
            <consortium name="The Broad Institute Genomics Platform"/>
            <consortium name="The Broad Institute Genome Sequencing Center for Infectious Disease"/>
            <person name="Wu L."/>
            <person name="Ma J."/>
        </authorList>
    </citation>
    <scope>NUCLEOTIDE SEQUENCE [LARGE SCALE GENOMIC DNA]</scope>
    <source>
        <strain evidence="2">CGMCC 1.18575</strain>
    </source>
</reference>
<sequence>MLIRSGKAYKKYLRESIKKYSRVKTILYRDAPVYLYEFYLDTNMSINSRTYSASHVNNVLTHGYFINFIGSAGSGKSTLFKHLFLDTIKNTSHIPIMVELREINNRDQSLG</sequence>
<keyword evidence="2" id="KW-1185">Reference proteome</keyword>